<reference evidence="3 4" key="1">
    <citation type="submission" date="2019-11" db="EMBL/GenBank/DDBJ databases">
        <title>Novel species isolated from a subtropical stream in China.</title>
        <authorList>
            <person name="Lu H."/>
        </authorList>
    </citation>
    <scope>NUCLEOTIDE SEQUENCE [LARGE SCALE GENOMIC DNA]</scope>
    <source>
        <strain evidence="3 4">FT25W</strain>
    </source>
</reference>
<proteinExistence type="predicted"/>
<sequence>MARTGLTKSEVKASRDQLLAEGRYPSVDAVRHVLGTGSKSTIHRYLKELSDDDSNPGIKRDDTARSLQTMVEQLASQLHDDAERRYRALYAEHQQALREKEEELDALRATIERLTARVEELEIDAYAAQPHDHGFGDFSHLQASSRGGLNDSTPFSMVLSGGRSSVFDVDSRQIQLTPRAYPG</sequence>
<accession>A0A6L5QAL4</accession>
<dbReference type="Proteomes" id="UP000481037">
    <property type="component" value="Unassembled WGS sequence"/>
</dbReference>
<protein>
    <recommendedName>
        <fullName evidence="2">KfrA N-terminal DNA-binding domain-containing protein</fullName>
    </recommendedName>
</protein>
<dbReference type="Pfam" id="PF11740">
    <property type="entry name" value="KfrA_N"/>
    <property type="match status" value="1"/>
</dbReference>
<feature type="coiled-coil region" evidence="1">
    <location>
        <begin position="79"/>
        <end position="124"/>
    </location>
</feature>
<gene>
    <name evidence="3" type="ORF">GJ697_00720</name>
</gene>
<dbReference type="EMBL" id="WKJM01000001">
    <property type="protein sequence ID" value="MRX06352.1"/>
    <property type="molecule type" value="Genomic_DNA"/>
</dbReference>
<evidence type="ECO:0000313" key="4">
    <source>
        <dbReference type="Proteomes" id="UP000481037"/>
    </source>
</evidence>
<evidence type="ECO:0000256" key="1">
    <source>
        <dbReference type="SAM" id="Coils"/>
    </source>
</evidence>
<comment type="caution">
    <text evidence="3">The sequence shown here is derived from an EMBL/GenBank/DDBJ whole genome shotgun (WGS) entry which is preliminary data.</text>
</comment>
<dbReference type="RefSeq" id="WP_154361699.1">
    <property type="nucleotide sequence ID" value="NZ_WKJM01000001.1"/>
</dbReference>
<feature type="domain" description="KfrA N-terminal DNA-binding" evidence="2">
    <location>
        <begin position="7"/>
        <end position="117"/>
    </location>
</feature>
<dbReference type="InterPro" id="IPR021104">
    <property type="entry name" value="KfrA_DNA-bd_N"/>
</dbReference>
<evidence type="ECO:0000259" key="2">
    <source>
        <dbReference type="Pfam" id="PF11740"/>
    </source>
</evidence>
<organism evidence="3 4">
    <name type="scientific">Duganella alba</name>
    <dbReference type="NCBI Taxonomy" id="2666081"/>
    <lineage>
        <taxon>Bacteria</taxon>
        <taxon>Pseudomonadati</taxon>
        <taxon>Pseudomonadota</taxon>
        <taxon>Betaproteobacteria</taxon>
        <taxon>Burkholderiales</taxon>
        <taxon>Oxalobacteraceae</taxon>
        <taxon>Telluria group</taxon>
        <taxon>Duganella</taxon>
    </lineage>
</organism>
<evidence type="ECO:0000313" key="3">
    <source>
        <dbReference type="EMBL" id="MRX06352.1"/>
    </source>
</evidence>
<name>A0A6L5QAL4_9BURK</name>
<dbReference type="AlphaFoldDB" id="A0A6L5QAL4"/>
<keyword evidence="4" id="KW-1185">Reference proteome</keyword>
<keyword evidence="1" id="KW-0175">Coiled coil</keyword>